<dbReference type="Proteomes" id="UP001476583">
    <property type="component" value="Chromosome"/>
</dbReference>
<protein>
    <submittedName>
        <fullName evidence="1">Uncharacterized protein</fullName>
    </submittedName>
</protein>
<organism evidence="1 2">
    <name type="scientific">Ectopseudomonas mendocina</name>
    <name type="common">Pseudomonas mendocina</name>
    <dbReference type="NCBI Taxonomy" id="300"/>
    <lineage>
        <taxon>Bacteria</taxon>
        <taxon>Pseudomonadati</taxon>
        <taxon>Pseudomonadota</taxon>
        <taxon>Gammaproteobacteria</taxon>
        <taxon>Pseudomonadales</taxon>
        <taxon>Pseudomonadaceae</taxon>
        <taxon>Ectopseudomonas</taxon>
    </lineage>
</organism>
<evidence type="ECO:0000313" key="1">
    <source>
        <dbReference type="EMBL" id="WXL26381.1"/>
    </source>
</evidence>
<keyword evidence="2" id="KW-1185">Reference proteome</keyword>
<sequence length="167" mass="19190">MSKKVMMYYGGWDTEEMFDATQWFTNGMYKPRNIEADGSASNVTMLRNKPLKLTSQQVEQLPVVLAGAFFSADIPLDLEAFAISQPDLSNRYRYAYSAFARPNIPEDYYYLYLDWQKKQFVVTFSMDAQAPDKLAGKYVQEVHADQPADAEHMKVFAEITEAEHDAR</sequence>
<name>A0ABZ2RJY9_ECTME</name>
<dbReference type="EMBL" id="CP148074">
    <property type="protein sequence ID" value="WXL26381.1"/>
    <property type="molecule type" value="Genomic_DNA"/>
</dbReference>
<proteinExistence type="predicted"/>
<gene>
    <name evidence="1" type="ORF">WG219_02505</name>
</gene>
<evidence type="ECO:0000313" key="2">
    <source>
        <dbReference type="Proteomes" id="UP001476583"/>
    </source>
</evidence>
<accession>A0ABZ2RJY9</accession>
<reference evidence="1 2" key="1">
    <citation type="submission" date="2024-03" db="EMBL/GenBank/DDBJ databases">
        <title>Complete genome of BD2.</title>
        <authorList>
            <person name="Cao G."/>
        </authorList>
    </citation>
    <scope>NUCLEOTIDE SEQUENCE [LARGE SCALE GENOMIC DNA]</scope>
    <source>
        <strain evidence="1 2">BD2</strain>
    </source>
</reference>